<name>A0ACB8VBI3_9TELE</name>
<proteinExistence type="predicted"/>
<reference evidence="1" key="1">
    <citation type="submission" date="2022-04" db="EMBL/GenBank/DDBJ databases">
        <title>Jade perch genome.</title>
        <authorList>
            <person name="Chao B."/>
        </authorList>
    </citation>
    <scope>NUCLEOTIDE SEQUENCE</scope>
    <source>
        <strain evidence="1">CB-2022</strain>
    </source>
</reference>
<protein>
    <submittedName>
        <fullName evidence="1">Uncharacterized protein</fullName>
    </submittedName>
</protein>
<accession>A0ACB8VBI3</accession>
<evidence type="ECO:0000313" key="1">
    <source>
        <dbReference type="EMBL" id="KAI3352874.1"/>
    </source>
</evidence>
<comment type="caution">
    <text evidence="1">The sequence shown here is derived from an EMBL/GenBank/DDBJ whole genome shotgun (WGS) entry which is preliminary data.</text>
</comment>
<dbReference type="EMBL" id="CM041553">
    <property type="protein sequence ID" value="KAI3352874.1"/>
    <property type="molecule type" value="Genomic_DNA"/>
</dbReference>
<dbReference type="Proteomes" id="UP000831701">
    <property type="component" value="Chromosome 23"/>
</dbReference>
<sequence>MAACGPTVTVLTPNGRRQTVKVSPNTPLLQVLEDVCKKHGFNPEDHGLKFQRTTVDLTLPWRFANLPNNAKLEMVTSARKQAVADSQVRIALQMEDGSRLQGSFSCGQSLWELLTHFPQIRCVYDYVHIFLFILTNKFVIVVVVEFGHSVSELSDSGSTPVCVYMRDEVSGEEALKKVTLKSLGLTGGSAIVRFLLKKNKAQGEEDGGEAIKTAAMPTTPVAKETTPRPSSLPSPPQSQPTSAEEGPIKNSSLPVSVAAHPAVPTPAPATNTTPVQQEEVPNSQDAVRPKLPLVERGMPEEDGEKAGPSGLNSHPSSFLLLLLLLSAPFIPFSGGGGQRQPTTQPDEDMDQGEEFLEPVEREPLIYHMDSVSRQCEDHGNLPDEFFEVTVDDVRKRFSQLKSERKLLEEAPLMTKSLREAQMKEKMERYPKVVLRVQFPDRHVLQGFFRPLETVGAVRQFVRSHLEDPRLSFYLFITPPKTVLNDPSATLFQADLFPGALVYFGSDVKTDFYVKKELLDSSVSALQANESIASCMLRSPTPPPSSTGSDELLPPPEPSEDTGGSTQDERDPSVHTPAAKPTRSDPGKVPKWLKLPGEGRTGCKAPALKHSHAHCCHVHTFSLVHVVRIKGENMLLPFSSGLSLIEVQTALLFSPEMDPQGGPYLNKRALCSPLGAARLCQLALGCAVIALVTHSAGYSDSQGVFCMAAWCFCFAMSVMVFFLDATRLHSCLPVSWDNLTVTCAAFATLMYVTASVVYPLFFVEAECPYAGCYVRNFRIAVTICSILCTLAYGAEVALCRARPGQAVVGYMSTASGLLKVVQGFVACIIFGALANRSEYSRYGATIYCVVVYAVCFTLTSVLIIMTVCGRTKAVRCMPFDRFVVVCTLLEVLLYLSASVVWPVFCFDTKYGSPWRPSSCPRGRCPWDSKVTVAVFSFVNFGLYVADLIYSQRIRFVSSHMPTNSRV</sequence>
<organism evidence="1 2">
    <name type="scientific">Scortum barcoo</name>
    <name type="common">barcoo grunter</name>
    <dbReference type="NCBI Taxonomy" id="214431"/>
    <lineage>
        <taxon>Eukaryota</taxon>
        <taxon>Metazoa</taxon>
        <taxon>Chordata</taxon>
        <taxon>Craniata</taxon>
        <taxon>Vertebrata</taxon>
        <taxon>Euteleostomi</taxon>
        <taxon>Actinopterygii</taxon>
        <taxon>Neopterygii</taxon>
        <taxon>Teleostei</taxon>
        <taxon>Neoteleostei</taxon>
        <taxon>Acanthomorphata</taxon>
        <taxon>Eupercaria</taxon>
        <taxon>Centrarchiformes</taxon>
        <taxon>Terapontoidei</taxon>
        <taxon>Terapontidae</taxon>
        <taxon>Scortum</taxon>
    </lineage>
</organism>
<keyword evidence="2" id="KW-1185">Reference proteome</keyword>
<evidence type="ECO:0000313" key="2">
    <source>
        <dbReference type="Proteomes" id="UP000831701"/>
    </source>
</evidence>
<gene>
    <name evidence="1" type="ORF">L3Q82_019451</name>
</gene>